<evidence type="ECO:0000256" key="2">
    <source>
        <dbReference type="ARBA" id="ARBA00023125"/>
    </source>
</evidence>
<dbReference type="SUPFAM" id="SSF47413">
    <property type="entry name" value="lambda repressor-like DNA-binding domains"/>
    <property type="match status" value="1"/>
</dbReference>
<evidence type="ECO:0000256" key="1">
    <source>
        <dbReference type="ARBA" id="ARBA00023015"/>
    </source>
</evidence>
<dbReference type="InterPro" id="IPR046335">
    <property type="entry name" value="LacI/GalR-like_sensor"/>
</dbReference>
<accession>A0ABQ7FRI9</accession>
<dbReference type="PROSITE" id="PS50932">
    <property type="entry name" value="HTH_LACI_2"/>
    <property type="match status" value="1"/>
</dbReference>
<dbReference type="PANTHER" id="PTHR30146">
    <property type="entry name" value="LACI-RELATED TRANSCRIPTIONAL REPRESSOR"/>
    <property type="match status" value="1"/>
</dbReference>
<gene>
    <name evidence="6" type="ORF">GCU69_05605</name>
</gene>
<protein>
    <submittedName>
        <fullName evidence="6">Substrate-binding domain-containing protein</fullName>
    </submittedName>
</protein>
<dbReference type="InterPro" id="IPR000843">
    <property type="entry name" value="HTH_LacI"/>
</dbReference>
<comment type="caution">
    <text evidence="6">The sequence shown here is derived from an EMBL/GenBank/DDBJ whole genome shotgun (WGS) entry which is preliminary data.</text>
</comment>
<dbReference type="Gene3D" id="3.40.50.2300">
    <property type="match status" value="2"/>
</dbReference>
<reference evidence="6 7" key="1">
    <citation type="submission" date="2019-10" db="EMBL/GenBank/DDBJ databases">
        <title>Streptomyces tenebrisbrunneis sp.nov., an endogenous actinomycete isolated from of Lycium ruthenicum.</title>
        <authorList>
            <person name="Ma L."/>
        </authorList>
    </citation>
    <scope>NUCLEOTIDE SEQUENCE [LARGE SCALE GENOMIC DNA]</scope>
    <source>
        <strain evidence="6 7">TRM 66187</strain>
    </source>
</reference>
<feature type="domain" description="HTH lacI-type" evidence="4">
    <location>
        <begin position="18"/>
        <end position="69"/>
    </location>
</feature>
<evidence type="ECO:0000313" key="7">
    <source>
        <dbReference type="Proteomes" id="UP000621266"/>
    </source>
</evidence>
<name>A0ABQ7FRI9_9ACTN</name>
<dbReference type="Pfam" id="PF13377">
    <property type="entry name" value="Peripla_BP_3"/>
    <property type="match status" value="1"/>
</dbReference>
<keyword evidence="1" id="KW-0805">Transcription regulation</keyword>
<dbReference type="InterPro" id="IPR001387">
    <property type="entry name" value="Cro/C1-type_HTH"/>
</dbReference>
<dbReference type="SUPFAM" id="SSF53822">
    <property type="entry name" value="Periplasmic binding protein-like I"/>
    <property type="match status" value="1"/>
</dbReference>
<evidence type="ECO:0000256" key="3">
    <source>
        <dbReference type="ARBA" id="ARBA00023163"/>
    </source>
</evidence>
<dbReference type="RefSeq" id="WP_156205281.1">
    <property type="nucleotide sequence ID" value="NZ_WHPN01000129.1"/>
</dbReference>
<evidence type="ECO:0000313" key="6">
    <source>
        <dbReference type="EMBL" id="KAF4410107.1"/>
    </source>
</evidence>
<organism evidence="6 7">
    <name type="scientific">Streptomyces lycii</name>
    <dbReference type="NCBI Taxonomy" id="2654337"/>
    <lineage>
        <taxon>Bacteria</taxon>
        <taxon>Bacillati</taxon>
        <taxon>Actinomycetota</taxon>
        <taxon>Actinomycetes</taxon>
        <taxon>Kitasatosporales</taxon>
        <taxon>Streptomycetaceae</taxon>
        <taxon>Streptomyces</taxon>
    </lineage>
</organism>
<proteinExistence type="predicted"/>
<dbReference type="Proteomes" id="UP000621266">
    <property type="component" value="Unassembled WGS sequence"/>
</dbReference>
<dbReference type="EMBL" id="WHPN01000129">
    <property type="protein sequence ID" value="KAF4410107.1"/>
    <property type="molecule type" value="Genomic_DNA"/>
</dbReference>
<sequence length="349" mass="37216">MTSVDDSPLADGARPEPLTIAQLAERAGVSVATVSKVVNGRADVAVDTREAVEQLIRRYGYRRQKKAAGPAPMLELVFHELAGPYPVEIIKGVQRVAHEHSLAVAVAELGLQAPGRGLTERILARRPLGVIAVFSALTDEQVSQLHARDIPLVLVDPARDSEADCPVVGAGNWSGGLSATRHLLQLGHRRIATITGPPHTIAGRARLDGYRAALDMAGVPRDDSLVRTGDFYTDTGLSHTRDLLRLPDPPTAVFACNDGTALGVYRAAAEARLRIPDDLSVVAFDDLFPSTWLAPPLTTVRQPLTEMAATAATMAVTLARGETLSPRRIELTTELVVRNSTAPPASAAR</sequence>
<dbReference type="SMART" id="SM00354">
    <property type="entry name" value="HTH_LACI"/>
    <property type="match status" value="1"/>
</dbReference>
<dbReference type="PROSITE" id="PS50943">
    <property type="entry name" value="HTH_CROC1"/>
    <property type="match status" value="1"/>
</dbReference>
<evidence type="ECO:0000259" key="5">
    <source>
        <dbReference type="PROSITE" id="PS50943"/>
    </source>
</evidence>
<dbReference type="InterPro" id="IPR010982">
    <property type="entry name" value="Lambda_DNA-bd_dom_sf"/>
</dbReference>
<dbReference type="PANTHER" id="PTHR30146:SF153">
    <property type="entry name" value="LACTOSE OPERON REPRESSOR"/>
    <property type="match status" value="1"/>
</dbReference>
<keyword evidence="2" id="KW-0238">DNA-binding</keyword>
<evidence type="ECO:0000259" key="4">
    <source>
        <dbReference type="PROSITE" id="PS50932"/>
    </source>
</evidence>
<feature type="domain" description="HTH cro/C1-type" evidence="5">
    <location>
        <begin position="18"/>
        <end position="48"/>
    </location>
</feature>
<keyword evidence="3" id="KW-0804">Transcription</keyword>
<keyword evidence="7" id="KW-1185">Reference proteome</keyword>
<dbReference type="Pfam" id="PF00356">
    <property type="entry name" value="LacI"/>
    <property type="match status" value="1"/>
</dbReference>
<dbReference type="CDD" id="cd01392">
    <property type="entry name" value="HTH_LacI"/>
    <property type="match status" value="1"/>
</dbReference>
<dbReference type="InterPro" id="IPR028082">
    <property type="entry name" value="Peripla_BP_I"/>
</dbReference>
<dbReference type="Gene3D" id="1.10.260.40">
    <property type="entry name" value="lambda repressor-like DNA-binding domains"/>
    <property type="match status" value="1"/>
</dbReference>